<evidence type="ECO:0000256" key="1">
    <source>
        <dbReference type="SAM" id="MobiDB-lite"/>
    </source>
</evidence>
<dbReference type="InterPro" id="IPR011990">
    <property type="entry name" value="TPR-like_helical_dom_sf"/>
</dbReference>
<dbReference type="EMBL" id="JALLPJ020001337">
    <property type="protein sequence ID" value="KAL3769093.1"/>
    <property type="molecule type" value="Genomic_DNA"/>
</dbReference>
<organism evidence="3 4">
    <name type="scientific">Cyclotella atomus</name>
    <dbReference type="NCBI Taxonomy" id="382360"/>
    <lineage>
        <taxon>Eukaryota</taxon>
        <taxon>Sar</taxon>
        <taxon>Stramenopiles</taxon>
        <taxon>Ochrophyta</taxon>
        <taxon>Bacillariophyta</taxon>
        <taxon>Coscinodiscophyceae</taxon>
        <taxon>Thalassiosirophycidae</taxon>
        <taxon>Stephanodiscales</taxon>
        <taxon>Stephanodiscaceae</taxon>
        <taxon>Cyclotella</taxon>
    </lineage>
</organism>
<evidence type="ECO:0000313" key="3">
    <source>
        <dbReference type="EMBL" id="KAL3769093.1"/>
    </source>
</evidence>
<dbReference type="SUPFAM" id="SSF52540">
    <property type="entry name" value="P-loop containing nucleoside triphosphate hydrolases"/>
    <property type="match status" value="1"/>
</dbReference>
<evidence type="ECO:0000313" key="4">
    <source>
        <dbReference type="Proteomes" id="UP001530400"/>
    </source>
</evidence>
<dbReference type="InterPro" id="IPR053159">
    <property type="entry name" value="Hybrid_Histidine_Kinase"/>
</dbReference>
<dbReference type="InterPro" id="IPR027417">
    <property type="entry name" value="P-loop_NTPase"/>
</dbReference>
<dbReference type="Pfam" id="PF13191">
    <property type="entry name" value="AAA_16"/>
    <property type="match status" value="1"/>
</dbReference>
<dbReference type="InterPro" id="IPR041664">
    <property type="entry name" value="AAA_16"/>
</dbReference>
<name>A0ABD3MZ26_9STRA</name>
<dbReference type="PANTHER" id="PTHR43642">
    <property type="entry name" value="HYBRID SIGNAL TRANSDUCTION HISTIDINE KINASE G"/>
    <property type="match status" value="1"/>
</dbReference>
<keyword evidence="4" id="KW-1185">Reference proteome</keyword>
<dbReference type="SUPFAM" id="SSF48452">
    <property type="entry name" value="TPR-like"/>
    <property type="match status" value="1"/>
</dbReference>
<proteinExistence type="predicted"/>
<dbReference type="Proteomes" id="UP001530400">
    <property type="component" value="Unassembled WGS sequence"/>
</dbReference>
<protein>
    <recommendedName>
        <fullName evidence="2">Orc1-like AAA ATPase domain-containing protein</fullName>
    </recommendedName>
</protein>
<accession>A0ABD3MZ26</accession>
<evidence type="ECO:0000259" key="2">
    <source>
        <dbReference type="Pfam" id="PF13191"/>
    </source>
</evidence>
<feature type="domain" description="Orc1-like AAA ATPase" evidence="2">
    <location>
        <begin position="387"/>
        <end position="576"/>
    </location>
</feature>
<sequence length="1369" mass="153921">MSNEESTFKRSNGSFDWGELAASLEDQYEDDSMKNGRVHQEGDMDSVDDALFSSQGGHFAGDLGLEADANLSLQTMIDVARNEASIQPLDSSFRVIKMRKWINRALRSVGETDGKGAVASFLYMRAAIKIALSLIDLMSHDEHSLRLSLMSNIDDLAGCVMVRVKQNGPSSPAPQRKEDQQPSQFAKGDQMDLGSASDSSELDDVDYLNVDSVEFRYHSDPSTIATGNLNDETQRIFYLGLVLYELFSGGHRPPAEVKDLSSSDGAFASLRTCSRHEADSATLVSNCERHHGATSNSKRHHGATSEKGLCLVFEHMRLHGVTSPLCRLVHNMFESIHGDMSGDESSKLSDVRADLSLMFESPKFLQDLDTGKLSLSGLQLNEIVIPRIKELEDIQSSYRKFVSGSSEVAIIKGASGTGKSWLLRQASNFISKEGGIVLSGKFELMKEQAKPFSALTAAFDDYCEVVLSDKTSEWAKCVAGELKDTLGRDAHHLFPVIPKLSQVLDDGSSLHNSDSDSEGNCMNCKERLHHLLCKFVEIICSSSKGSITLVMDDMQWSDGATNSVLKRLLSQEKQNMFFLCCCRANEMEDDHSFWTMTKDVCVAGANRTTVELTGINGDTLSLVLSNLFLLPPRIVRPLRDILYSRTKGNILFVLQLLNSLTRDGCFQLDMDRKRWTWDMQKIHAMKLPENVAMCLASGINKLPSQVQSALRALSLIGSSSKQKYIEVLQSNFDIKLIEPLLAAAKEGLVSCPGDGSFHFSHDRIQQTCYEMIEEQERLCNHLEYGKCLMKSCGDDTDMLYTAMNLINLGTPAAVSDETDYAIMAEYNLKAGKKAMEMDYVLALNYFDHGISFLRKNHWKDHYHLSLELYELAAQCCLAKGSNDWQEEIRYFSHQILNNARNTSDKLNIYYTIITSLMYASKIEGALDRCTDILSLVGESIPNNLSSAELERHIKQTRGMINAMPENDLEGYKKNFMTDKTKLMTMRFYSQLNFMYLVVRPHLHLQPYVAIRMIQMTISDGVSPISPIGFSSFAGLLINLGLMDEARRCITCAKSFLSMFNSNYCAGEALSIIGEVSVYLEPMQSINELQIQGEKVSLLAGNVHWACMCRVQNSMILVWSGIYLPNVAEKMTQASHFFKSHGHDVSLVLVITLQQLVNVLTGDTKVASAKLEEEMHTKMKNPRVLNILLFHNVFISFFLDQGDLLSAFEKFYESESQTNRHFVTFQHSARTFIIGLVAFQLFRETNDPLWADRGREKTKEIETWAKQGCAWNFMHKYYLLVAEESWSTGNFDKAKEEYYKSIAAARQHKFINDEALACECAAKFYLEFGDRESSLNHFRLAHQKYTEWGAIAKAELLFAFANEQFDYFLN</sequence>
<feature type="region of interest" description="Disordered" evidence="1">
    <location>
        <begin position="165"/>
        <end position="200"/>
    </location>
</feature>
<comment type="caution">
    <text evidence="3">The sequence shown here is derived from an EMBL/GenBank/DDBJ whole genome shotgun (WGS) entry which is preliminary data.</text>
</comment>
<reference evidence="3 4" key="1">
    <citation type="submission" date="2024-10" db="EMBL/GenBank/DDBJ databases">
        <title>Updated reference genomes for cyclostephanoid diatoms.</title>
        <authorList>
            <person name="Roberts W.R."/>
            <person name="Alverson A.J."/>
        </authorList>
    </citation>
    <scope>NUCLEOTIDE SEQUENCE [LARGE SCALE GENOMIC DNA]</scope>
    <source>
        <strain evidence="3 4">AJA010-31</strain>
    </source>
</reference>
<gene>
    <name evidence="3" type="ORF">ACHAWO_013113</name>
</gene>
<dbReference type="PANTHER" id="PTHR43642:SF1">
    <property type="entry name" value="HYBRID SIGNAL TRANSDUCTION HISTIDINE KINASE G"/>
    <property type="match status" value="1"/>
</dbReference>